<dbReference type="PANTHER" id="PTHR23248">
    <property type="entry name" value="PHOSPHOLIPID SCRAMBLASE-RELATED"/>
    <property type="match status" value="1"/>
</dbReference>
<evidence type="ECO:0000313" key="3">
    <source>
        <dbReference type="EMBL" id="PCG80955.1"/>
    </source>
</evidence>
<comment type="similarity">
    <text evidence="1 2">Belongs to the phospholipid scramblase family.</text>
</comment>
<accession>A0A2A4K9I7</accession>
<dbReference type="EMBL" id="NWSH01000008">
    <property type="protein sequence ID" value="PCG80955.1"/>
    <property type="molecule type" value="Genomic_DNA"/>
</dbReference>
<keyword evidence="2" id="KW-0106">Calcium</keyword>
<dbReference type="InterPro" id="IPR005552">
    <property type="entry name" value="Scramblase"/>
</dbReference>
<comment type="cofactor">
    <cofactor evidence="2">
        <name>Ca(2+)</name>
        <dbReference type="ChEBI" id="CHEBI:29108"/>
    </cofactor>
</comment>
<comment type="caution">
    <text evidence="3">The sequence shown here is derived from an EMBL/GenBank/DDBJ whole genome shotgun (WGS) entry which is preliminary data.</text>
</comment>
<dbReference type="AlphaFoldDB" id="A0A2A4K9I7"/>
<name>A0A2A4K9I7_HELVI</name>
<dbReference type="GO" id="GO:0017128">
    <property type="term" value="F:phospholipid scramblase activity"/>
    <property type="evidence" value="ECO:0007669"/>
    <property type="project" value="InterPro"/>
</dbReference>
<dbReference type="Pfam" id="PF03803">
    <property type="entry name" value="Scramblase"/>
    <property type="match status" value="1"/>
</dbReference>
<proteinExistence type="inferred from homology"/>
<evidence type="ECO:0000256" key="2">
    <source>
        <dbReference type="RuleBase" id="RU363116"/>
    </source>
</evidence>
<keyword evidence="2" id="KW-0449">Lipoprotein</keyword>
<keyword evidence="2" id="KW-0564">Palmitate</keyword>
<dbReference type="PANTHER" id="PTHR23248:SF9">
    <property type="entry name" value="PHOSPHOLIPID SCRAMBLASE"/>
    <property type="match status" value="1"/>
</dbReference>
<sequence>MPIPTIQRSETEDITPWMTCPNIPGETIPGLAFIYPLDQLIVAEKRDALHDIIGTSGIAYTIFNSGGEKVFLAVLNKRFQAFNVKIFNNYGNEVINVEKPFKKFPSKVLVWAPPGNYVGSVQKCLTCVDSYSVKNHTGNKVLKIRAESMFHYAYKVFLVYGGRAIGVVQDKFPLATLLDVKNFGVTFPAEFDVQDKAVLLGASFLIAYLKY</sequence>
<comment type="function">
    <text evidence="2">May mediate accelerated ATP-independent bidirectional transbilayer migration of phospholipids upon binding calcium ions that results in a loss of phospholipid asymmetry in the plasma membrane.</text>
</comment>
<reference evidence="3" key="1">
    <citation type="submission" date="2017-09" db="EMBL/GenBank/DDBJ databases">
        <title>Contemporary evolution of a Lepidopteran species, Heliothis virescens, in response to modern agricultural practices.</title>
        <authorList>
            <person name="Fritz M.L."/>
            <person name="Deyonke A.M."/>
            <person name="Papanicolaou A."/>
            <person name="Micinski S."/>
            <person name="Westbrook J."/>
            <person name="Gould F."/>
        </authorList>
    </citation>
    <scope>NUCLEOTIDE SEQUENCE [LARGE SCALE GENOMIC DNA]</scope>
    <source>
        <strain evidence="3">HvINT-</strain>
        <tissue evidence="3">Whole body</tissue>
    </source>
</reference>
<dbReference type="STRING" id="7102.A0A2A4K9I7"/>
<dbReference type="GO" id="GO:0005886">
    <property type="term" value="C:plasma membrane"/>
    <property type="evidence" value="ECO:0007669"/>
    <property type="project" value="TreeGrafter"/>
</dbReference>
<protein>
    <recommendedName>
        <fullName evidence="2">Phospholipid scramblase</fullName>
    </recommendedName>
</protein>
<organism evidence="3">
    <name type="scientific">Heliothis virescens</name>
    <name type="common">Tobacco budworm moth</name>
    <dbReference type="NCBI Taxonomy" id="7102"/>
    <lineage>
        <taxon>Eukaryota</taxon>
        <taxon>Metazoa</taxon>
        <taxon>Ecdysozoa</taxon>
        <taxon>Arthropoda</taxon>
        <taxon>Hexapoda</taxon>
        <taxon>Insecta</taxon>
        <taxon>Pterygota</taxon>
        <taxon>Neoptera</taxon>
        <taxon>Endopterygota</taxon>
        <taxon>Lepidoptera</taxon>
        <taxon>Glossata</taxon>
        <taxon>Ditrysia</taxon>
        <taxon>Noctuoidea</taxon>
        <taxon>Noctuidae</taxon>
        <taxon>Heliothinae</taxon>
        <taxon>Heliothis</taxon>
    </lineage>
</organism>
<gene>
    <name evidence="3" type="ORF">B5V51_12870</name>
</gene>
<evidence type="ECO:0000256" key="1">
    <source>
        <dbReference type="ARBA" id="ARBA00005350"/>
    </source>
</evidence>